<dbReference type="RefSeq" id="WP_199039476.1">
    <property type="nucleotide sequence ID" value="NZ_JAELXS010000008.1"/>
</dbReference>
<evidence type="ECO:0000313" key="3">
    <source>
        <dbReference type="Proteomes" id="UP000640426"/>
    </source>
</evidence>
<feature type="transmembrane region" description="Helical" evidence="1">
    <location>
        <begin position="57"/>
        <end position="74"/>
    </location>
</feature>
<keyword evidence="3" id="KW-1185">Reference proteome</keyword>
<feature type="transmembrane region" description="Helical" evidence="1">
    <location>
        <begin position="35"/>
        <end position="51"/>
    </location>
</feature>
<proteinExistence type="predicted"/>
<feature type="transmembrane region" description="Helical" evidence="1">
    <location>
        <begin position="109"/>
        <end position="128"/>
    </location>
</feature>
<keyword evidence="1" id="KW-1133">Transmembrane helix</keyword>
<organism evidence="2 3">
    <name type="scientific">Sphingomonas mollis</name>
    <dbReference type="NCBI Taxonomy" id="2795726"/>
    <lineage>
        <taxon>Bacteria</taxon>
        <taxon>Pseudomonadati</taxon>
        <taxon>Pseudomonadota</taxon>
        <taxon>Alphaproteobacteria</taxon>
        <taxon>Sphingomonadales</taxon>
        <taxon>Sphingomonadaceae</taxon>
        <taxon>Sphingomonas</taxon>
    </lineage>
</organism>
<dbReference type="NCBIfam" id="TIGR03055">
    <property type="entry name" value="photo_alph_chp2"/>
    <property type="match status" value="1"/>
</dbReference>
<gene>
    <name evidence="2" type="ORF">JAO74_14310</name>
</gene>
<comment type="caution">
    <text evidence="2">The sequence shown here is derived from an EMBL/GenBank/DDBJ whole genome shotgun (WGS) entry which is preliminary data.</text>
</comment>
<accession>A0ABS0XSG9</accession>
<name>A0ABS0XSG9_9SPHN</name>
<dbReference type="Pfam" id="PF12291">
    <property type="entry name" value="DUF3623"/>
    <property type="match status" value="1"/>
</dbReference>
<evidence type="ECO:0000313" key="2">
    <source>
        <dbReference type="EMBL" id="MBJ6122967.1"/>
    </source>
</evidence>
<keyword evidence="1" id="KW-0812">Transmembrane</keyword>
<feature type="transmembrane region" description="Helical" evidence="1">
    <location>
        <begin position="213"/>
        <end position="235"/>
    </location>
</feature>
<evidence type="ECO:0000256" key="1">
    <source>
        <dbReference type="SAM" id="Phobius"/>
    </source>
</evidence>
<dbReference type="Proteomes" id="UP000640426">
    <property type="component" value="Unassembled WGS sequence"/>
</dbReference>
<sequence length="264" mass="28213">MSIPPLLFALLMWFIGTAAIVWLDSRPRHTFRTSLTLAGLVAIAAIALVWLKAGDDGAGAAYAGFAAAIVIWGWHEMSFLMGEVAGPNRDECPAGAVGWTRFKAATATVIHHELAIAATAGLLFAIAWNQPNQAAPLTFLLLFVLRLSAKFNLYLGVPNLSDEVFPAQLAYLKSYFRRRRCNPLFPVSILFGSGLAVRAWLVAEASPAGSGAAASATLIAGLAVLGVVEHLFLVLPLRDARMFRWAINNKAAKAASIECVGRGQ</sequence>
<feature type="transmembrane region" description="Helical" evidence="1">
    <location>
        <begin position="183"/>
        <end position="201"/>
    </location>
</feature>
<dbReference type="InterPro" id="IPR017496">
    <property type="entry name" value="Photo_alph_chp2"/>
</dbReference>
<dbReference type="EMBL" id="JAELXS010000008">
    <property type="protein sequence ID" value="MBJ6122967.1"/>
    <property type="molecule type" value="Genomic_DNA"/>
</dbReference>
<keyword evidence="1" id="KW-0472">Membrane</keyword>
<feature type="transmembrane region" description="Helical" evidence="1">
    <location>
        <begin position="6"/>
        <end position="23"/>
    </location>
</feature>
<reference evidence="3" key="1">
    <citation type="submission" date="2020-12" db="EMBL/GenBank/DDBJ databases">
        <title>Hymenobacter sp.</title>
        <authorList>
            <person name="Kim M.K."/>
        </authorList>
    </citation>
    <scope>NUCLEOTIDE SEQUENCE [LARGE SCALE GENOMIC DNA]</scope>
    <source>
        <strain evidence="3">BT553</strain>
    </source>
</reference>
<protein>
    <submittedName>
        <fullName evidence="2">DUF3623 domain-containing protein</fullName>
    </submittedName>
</protein>